<gene>
    <name evidence="19" type="ORF">N0V93_004444</name>
</gene>
<dbReference type="CDD" id="cd21175">
    <property type="entry name" value="LPMO_AA9"/>
    <property type="match status" value="1"/>
</dbReference>
<reference evidence="19" key="1">
    <citation type="submission" date="2022-10" db="EMBL/GenBank/DDBJ databases">
        <title>Tapping the CABI collections for fungal endophytes: first genome assemblies for Collariella, Neodidymelliopsis, Ascochyta clinopodiicola, Didymella pomorum, Didymosphaeria variabile, Neocosmospora piperis and Neocucurbitaria cava.</title>
        <authorList>
            <person name="Hill R."/>
        </authorList>
    </citation>
    <scope>NUCLEOTIDE SEQUENCE</scope>
    <source>
        <strain evidence="19">IMI 355082</strain>
    </source>
</reference>
<keyword evidence="5 17" id="KW-0732">Signal</keyword>
<dbReference type="InterPro" id="IPR049892">
    <property type="entry name" value="AA9"/>
</dbReference>
<keyword evidence="4" id="KW-0479">Metal-binding</keyword>
<protein>
    <recommendedName>
        <fullName evidence="15">lytic cellulose monooxygenase (C4-dehydrogenating)</fullName>
        <ecNumber evidence="15">1.14.99.56</ecNumber>
    </recommendedName>
</protein>
<accession>A0A9W9CX36</accession>
<evidence type="ECO:0000256" key="14">
    <source>
        <dbReference type="ARBA" id="ARBA00045077"/>
    </source>
</evidence>
<evidence type="ECO:0000256" key="3">
    <source>
        <dbReference type="ARBA" id="ARBA00022525"/>
    </source>
</evidence>
<keyword evidence="20" id="KW-1185">Reference proteome</keyword>
<dbReference type="Pfam" id="PF03443">
    <property type="entry name" value="AA9"/>
    <property type="match status" value="1"/>
</dbReference>
<evidence type="ECO:0000256" key="8">
    <source>
        <dbReference type="ARBA" id="ARBA00023008"/>
    </source>
</evidence>
<keyword evidence="9" id="KW-0503">Monooxygenase</keyword>
<dbReference type="PANTHER" id="PTHR33353:SF17">
    <property type="entry name" value="ENDO-BETA-1,4-GLUCANASE D"/>
    <property type="match status" value="1"/>
</dbReference>
<keyword evidence="12" id="KW-0624">Polysaccharide degradation</keyword>
<dbReference type="EC" id="1.14.99.56" evidence="15"/>
<evidence type="ECO:0000256" key="7">
    <source>
        <dbReference type="ARBA" id="ARBA00023002"/>
    </source>
</evidence>
<evidence type="ECO:0000256" key="6">
    <source>
        <dbReference type="ARBA" id="ARBA00023001"/>
    </source>
</evidence>
<dbReference type="OrthoDB" id="2525337at2759"/>
<feature type="compositionally biased region" description="Low complexity" evidence="16">
    <location>
        <begin position="237"/>
        <end position="310"/>
    </location>
</feature>
<dbReference type="PANTHER" id="PTHR33353">
    <property type="entry name" value="PUTATIVE (AFU_ORTHOLOGUE AFUA_1G12560)-RELATED"/>
    <property type="match status" value="1"/>
</dbReference>
<dbReference type="GO" id="GO:0046872">
    <property type="term" value="F:metal ion binding"/>
    <property type="evidence" value="ECO:0007669"/>
    <property type="project" value="UniProtKB-KW"/>
</dbReference>
<feature type="compositionally biased region" description="Basic residues" evidence="16">
    <location>
        <begin position="311"/>
        <end position="322"/>
    </location>
</feature>
<keyword evidence="6" id="KW-0136">Cellulose degradation</keyword>
<dbReference type="GO" id="GO:0030245">
    <property type="term" value="P:cellulose catabolic process"/>
    <property type="evidence" value="ECO:0007669"/>
    <property type="project" value="UniProtKB-KW"/>
</dbReference>
<evidence type="ECO:0000256" key="12">
    <source>
        <dbReference type="ARBA" id="ARBA00023326"/>
    </source>
</evidence>
<evidence type="ECO:0000259" key="18">
    <source>
        <dbReference type="Pfam" id="PF03443"/>
    </source>
</evidence>
<feature type="chain" id="PRO_5040917930" description="lytic cellulose monooxygenase (C4-dehydrogenating)" evidence="17">
    <location>
        <begin position="19"/>
        <end position="322"/>
    </location>
</feature>
<dbReference type="InterPro" id="IPR005103">
    <property type="entry name" value="AA9_LPMO"/>
</dbReference>
<dbReference type="Gene3D" id="2.70.50.70">
    <property type="match status" value="1"/>
</dbReference>
<evidence type="ECO:0000256" key="9">
    <source>
        <dbReference type="ARBA" id="ARBA00023033"/>
    </source>
</evidence>
<feature type="signal peptide" evidence="17">
    <location>
        <begin position="1"/>
        <end position="18"/>
    </location>
</feature>
<evidence type="ECO:0000256" key="11">
    <source>
        <dbReference type="ARBA" id="ARBA00023277"/>
    </source>
</evidence>
<evidence type="ECO:0000256" key="4">
    <source>
        <dbReference type="ARBA" id="ARBA00022723"/>
    </source>
</evidence>
<evidence type="ECO:0000256" key="16">
    <source>
        <dbReference type="SAM" id="MobiDB-lite"/>
    </source>
</evidence>
<evidence type="ECO:0000256" key="1">
    <source>
        <dbReference type="ARBA" id="ARBA00001973"/>
    </source>
</evidence>
<comment type="similarity">
    <text evidence="13">Belongs to the polysaccharide monooxygenase AA9 family.</text>
</comment>
<evidence type="ECO:0000256" key="17">
    <source>
        <dbReference type="SAM" id="SignalP"/>
    </source>
</evidence>
<keyword evidence="10" id="KW-1015">Disulfide bond</keyword>
<keyword evidence="7" id="KW-0560">Oxidoreductase</keyword>
<comment type="cofactor">
    <cofactor evidence="1">
        <name>Cu(2+)</name>
        <dbReference type="ChEBI" id="CHEBI:29036"/>
    </cofactor>
</comment>
<name>A0A9W9CX36_9PEZI</name>
<evidence type="ECO:0000256" key="10">
    <source>
        <dbReference type="ARBA" id="ARBA00023157"/>
    </source>
</evidence>
<keyword evidence="11" id="KW-0119">Carbohydrate metabolism</keyword>
<dbReference type="AlphaFoldDB" id="A0A9W9CX36"/>
<evidence type="ECO:0000313" key="20">
    <source>
        <dbReference type="Proteomes" id="UP001140453"/>
    </source>
</evidence>
<dbReference type="EMBL" id="JAPEVB010000003">
    <property type="protein sequence ID" value="KAJ4390845.1"/>
    <property type="molecule type" value="Genomic_DNA"/>
</dbReference>
<evidence type="ECO:0000256" key="15">
    <source>
        <dbReference type="ARBA" id="ARBA00047174"/>
    </source>
</evidence>
<dbReference type="GO" id="GO:0004497">
    <property type="term" value="F:monooxygenase activity"/>
    <property type="evidence" value="ECO:0007669"/>
    <property type="project" value="UniProtKB-KW"/>
</dbReference>
<proteinExistence type="inferred from homology"/>
<evidence type="ECO:0000313" key="19">
    <source>
        <dbReference type="EMBL" id="KAJ4390845.1"/>
    </source>
</evidence>
<comment type="caution">
    <text evidence="19">The sequence shown here is derived from an EMBL/GenBank/DDBJ whole genome shotgun (WGS) entry which is preliminary data.</text>
</comment>
<sequence length="322" mass="32778">MRYTPAVIVAAFVASASAHTRIYSAWVNGEDQGDGRGTYIRSPPTNDPVKDVTSADLVCNVAGATAVSDFVSAAAGDTITMEWYHDSRGDDIIASSHKGPIITYIAEYFEDAGASAIWTKIAEQGYDSASDTWAVDDLISAGGKIDFTLPSNIKAGKYMVRQEIIALHEADTCYATAGSRGAQFYPSCVQFEVTGTGTATPDEAFDFNANYSCDVPGIEFNLYGEFTSYEIPGPAAESSLGGSSSSGSSDSSSSSSSASASAAVTSSGASPSGAANAAGNAAAPTTLATSTTSAAAAAQPTAASGSGSSCSKRRKARAALRA</sequence>
<feature type="region of interest" description="Disordered" evidence="16">
    <location>
        <begin position="237"/>
        <end position="322"/>
    </location>
</feature>
<evidence type="ECO:0000256" key="5">
    <source>
        <dbReference type="ARBA" id="ARBA00022729"/>
    </source>
</evidence>
<evidence type="ECO:0000256" key="13">
    <source>
        <dbReference type="ARBA" id="ARBA00044502"/>
    </source>
</evidence>
<comment type="subcellular location">
    <subcellularLocation>
        <location evidence="2">Secreted</location>
    </subcellularLocation>
</comment>
<dbReference type="Proteomes" id="UP001140453">
    <property type="component" value="Unassembled WGS sequence"/>
</dbReference>
<feature type="domain" description="Auxiliary Activity family 9 catalytic" evidence="18">
    <location>
        <begin position="19"/>
        <end position="226"/>
    </location>
</feature>
<dbReference type="GO" id="GO:0005576">
    <property type="term" value="C:extracellular region"/>
    <property type="evidence" value="ECO:0007669"/>
    <property type="project" value="UniProtKB-SubCell"/>
</dbReference>
<comment type="catalytic activity">
    <reaction evidence="14">
        <text>[(1-&gt;4)-beta-D-glucosyl]n+m + reduced acceptor + O2 = 4-dehydro-beta-D-glucosyl-[(1-&gt;4)-beta-D-glucosyl]n-1 + [(1-&gt;4)-beta-D-glucosyl]m + acceptor + H2O.</text>
        <dbReference type="EC" id="1.14.99.56"/>
    </reaction>
</comment>
<evidence type="ECO:0000256" key="2">
    <source>
        <dbReference type="ARBA" id="ARBA00004613"/>
    </source>
</evidence>
<organism evidence="19 20">
    <name type="scientific">Gnomoniopsis smithogilvyi</name>
    <dbReference type="NCBI Taxonomy" id="1191159"/>
    <lineage>
        <taxon>Eukaryota</taxon>
        <taxon>Fungi</taxon>
        <taxon>Dikarya</taxon>
        <taxon>Ascomycota</taxon>
        <taxon>Pezizomycotina</taxon>
        <taxon>Sordariomycetes</taxon>
        <taxon>Sordariomycetidae</taxon>
        <taxon>Diaporthales</taxon>
        <taxon>Gnomoniaceae</taxon>
        <taxon>Gnomoniopsis</taxon>
    </lineage>
</organism>
<keyword evidence="3" id="KW-0964">Secreted</keyword>
<keyword evidence="8" id="KW-0186">Copper</keyword>